<dbReference type="EMBL" id="CP122566">
    <property type="protein sequence ID" value="WGH94053.1"/>
    <property type="molecule type" value="Genomic_DNA"/>
</dbReference>
<evidence type="ECO:0000313" key="1">
    <source>
        <dbReference type="EMBL" id="WGH94053.1"/>
    </source>
</evidence>
<dbReference type="InterPro" id="IPR036388">
    <property type="entry name" value="WH-like_DNA-bd_sf"/>
</dbReference>
<accession>A0AAJ6AIE2</accession>
<dbReference type="Proteomes" id="UP001224674">
    <property type="component" value="Chromosome"/>
</dbReference>
<evidence type="ECO:0008006" key="3">
    <source>
        <dbReference type="Google" id="ProtNLM"/>
    </source>
</evidence>
<sequence length="59" mass="6773">MSEYNVLLAFAEAQEQKLTTSELVRETVVSPNWLTYSVTVFHQRGVVARQQSLPHRRAV</sequence>
<reference evidence="1 2" key="1">
    <citation type="submission" date="2023-03" db="EMBL/GenBank/DDBJ databases">
        <title>Complete genome sequences of several Auritidibacter ignavus strains isolated from ear infections.</title>
        <authorList>
            <person name="Baehr T."/>
            <person name="Baumhoegger A.M."/>
        </authorList>
    </citation>
    <scope>NUCLEOTIDE SEQUENCE [LARGE SCALE GENOMIC DNA]</scope>
    <source>
        <strain evidence="1 2">BABAE-6</strain>
    </source>
</reference>
<organism evidence="1 2">
    <name type="scientific">Auritidibacter ignavus</name>
    <dbReference type="NCBI Taxonomy" id="678932"/>
    <lineage>
        <taxon>Bacteria</taxon>
        <taxon>Bacillati</taxon>
        <taxon>Actinomycetota</taxon>
        <taxon>Actinomycetes</taxon>
        <taxon>Micrococcales</taxon>
        <taxon>Micrococcaceae</taxon>
        <taxon>Auritidibacter</taxon>
    </lineage>
</organism>
<proteinExistence type="predicted"/>
<dbReference type="RefSeq" id="WP_279675244.1">
    <property type="nucleotide sequence ID" value="NZ_CP122566.1"/>
</dbReference>
<dbReference type="AlphaFoldDB" id="A0AAJ6AIE2"/>
<protein>
    <recommendedName>
        <fullName evidence="3">MarR family transcriptional regulator</fullName>
    </recommendedName>
</protein>
<evidence type="ECO:0000313" key="2">
    <source>
        <dbReference type="Proteomes" id="UP001224674"/>
    </source>
</evidence>
<name>A0AAJ6AIE2_9MICC</name>
<dbReference type="GO" id="GO:0003700">
    <property type="term" value="F:DNA-binding transcription factor activity"/>
    <property type="evidence" value="ECO:0007669"/>
    <property type="project" value="InterPro"/>
</dbReference>
<dbReference type="Gene3D" id="1.10.10.10">
    <property type="entry name" value="Winged helix-like DNA-binding domain superfamily/Winged helix DNA-binding domain"/>
    <property type="match status" value="1"/>
</dbReference>
<gene>
    <name evidence="1" type="ORF">QDX21_04480</name>
</gene>
<keyword evidence="2" id="KW-1185">Reference proteome</keyword>
<dbReference type="InterPro" id="IPR036390">
    <property type="entry name" value="WH_DNA-bd_sf"/>
</dbReference>
<dbReference type="SUPFAM" id="SSF46785">
    <property type="entry name" value="Winged helix' DNA-binding domain"/>
    <property type="match status" value="1"/>
</dbReference>